<dbReference type="AlphaFoldDB" id="A0A2T1C152"/>
<dbReference type="EMBL" id="PVWJ01000077">
    <property type="protein sequence ID" value="PSB02005.1"/>
    <property type="molecule type" value="Genomic_DNA"/>
</dbReference>
<keyword evidence="1" id="KW-0812">Transmembrane</keyword>
<reference evidence="2 3" key="1">
    <citation type="submission" date="2018-02" db="EMBL/GenBank/DDBJ databases">
        <authorList>
            <person name="Cohen D.B."/>
            <person name="Kent A.D."/>
        </authorList>
    </citation>
    <scope>NUCLEOTIDE SEQUENCE [LARGE SCALE GENOMIC DNA]</scope>
    <source>
        <strain evidence="2 3">CCAP 1448/3</strain>
    </source>
</reference>
<feature type="transmembrane region" description="Helical" evidence="1">
    <location>
        <begin position="88"/>
        <end position="106"/>
    </location>
</feature>
<keyword evidence="1" id="KW-1133">Transmembrane helix</keyword>
<evidence type="ECO:0000256" key="1">
    <source>
        <dbReference type="SAM" id="Phobius"/>
    </source>
</evidence>
<comment type="caution">
    <text evidence="2">The sequence shown here is derived from an EMBL/GenBank/DDBJ whole genome shotgun (WGS) entry which is preliminary data.</text>
</comment>
<keyword evidence="3" id="KW-1185">Reference proteome</keyword>
<proteinExistence type="predicted"/>
<evidence type="ECO:0000313" key="2">
    <source>
        <dbReference type="EMBL" id="PSB02005.1"/>
    </source>
</evidence>
<reference evidence="2 3" key="2">
    <citation type="submission" date="2018-03" db="EMBL/GenBank/DDBJ databases">
        <title>The ancient ancestry and fast evolution of plastids.</title>
        <authorList>
            <person name="Moore K.R."/>
            <person name="Magnabosco C."/>
            <person name="Momper L."/>
            <person name="Gold D.A."/>
            <person name="Bosak T."/>
            <person name="Fournier G.P."/>
        </authorList>
    </citation>
    <scope>NUCLEOTIDE SEQUENCE [LARGE SCALE GENOMIC DNA]</scope>
    <source>
        <strain evidence="2 3">CCAP 1448/3</strain>
    </source>
</reference>
<sequence length="112" mass="12327">MESPENPEIDQKLKEIEASLNRDSLGKIYQVEKLPDNSQDHQNLDNPFSQITTWYQGLPSNSKVLVLLGGGVVGLVVIGTVLRLVSALFTLAILAGGAYLAYKFWIEPKQGQ</sequence>
<dbReference type="RefSeq" id="WP_106289522.1">
    <property type="nucleotide sequence ID" value="NZ_CAWNTC010000105.1"/>
</dbReference>
<gene>
    <name evidence="2" type="ORF">C7B64_15265</name>
</gene>
<keyword evidence="1" id="KW-0472">Membrane</keyword>
<name>A0A2T1C152_9CYAN</name>
<feature type="transmembrane region" description="Helical" evidence="1">
    <location>
        <begin position="64"/>
        <end position="82"/>
    </location>
</feature>
<evidence type="ECO:0000313" key="3">
    <source>
        <dbReference type="Proteomes" id="UP000238762"/>
    </source>
</evidence>
<protein>
    <submittedName>
        <fullName evidence="2">Uncharacterized protein</fullName>
    </submittedName>
</protein>
<dbReference type="Proteomes" id="UP000238762">
    <property type="component" value="Unassembled WGS sequence"/>
</dbReference>
<organism evidence="2 3">
    <name type="scientific">Merismopedia glauca CCAP 1448/3</name>
    <dbReference type="NCBI Taxonomy" id="1296344"/>
    <lineage>
        <taxon>Bacteria</taxon>
        <taxon>Bacillati</taxon>
        <taxon>Cyanobacteriota</taxon>
        <taxon>Cyanophyceae</taxon>
        <taxon>Synechococcales</taxon>
        <taxon>Merismopediaceae</taxon>
        <taxon>Merismopedia</taxon>
    </lineage>
</organism>
<accession>A0A2T1C152</accession>